<dbReference type="EMBL" id="VXPY01000030">
    <property type="protein sequence ID" value="MYD89605.1"/>
    <property type="molecule type" value="Genomic_DNA"/>
</dbReference>
<evidence type="ECO:0000313" key="2">
    <source>
        <dbReference type="EMBL" id="MYD89605.1"/>
    </source>
</evidence>
<protein>
    <recommendedName>
        <fullName evidence="3">DUF4268 domain-containing protein</fullName>
    </recommendedName>
</protein>
<dbReference type="Gene3D" id="3.40.1350.10">
    <property type="match status" value="1"/>
</dbReference>
<evidence type="ECO:0008006" key="3">
    <source>
        <dbReference type="Google" id="ProtNLM"/>
    </source>
</evidence>
<name>A0A6B1DS10_9CHLR</name>
<gene>
    <name evidence="2" type="ORF">F4Y08_04575</name>
</gene>
<feature type="region of interest" description="Disordered" evidence="1">
    <location>
        <begin position="164"/>
        <end position="188"/>
    </location>
</feature>
<comment type="caution">
    <text evidence="2">The sequence shown here is derived from an EMBL/GenBank/DDBJ whole genome shotgun (WGS) entry which is preliminary data.</text>
</comment>
<organism evidence="2">
    <name type="scientific">Caldilineaceae bacterium SB0662_bin_9</name>
    <dbReference type="NCBI Taxonomy" id="2605258"/>
    <lineage>
        <taxon>Bacteria</taxon>
        <taxon>Bacillati</taxon>
        <taxon>Chloroflexota</taxon>
        <taxon>Caldilineae</taxon>
        <taxon>Caldilineales</taxon>
        <taxon>Caldilineaceae</taxon>
    </lineage>
</organism>
<reference evidence="2" key="1">
    <citation type="submission" date="2019-09" db="EMBL/GenBank/DDBJ databases">
        <title>Characterisation of the sponge microbiome using genome-centric metagenomics.</title>
        <authorList>
            <person name="Engelberts J.P."/>
            <person name="Robbins S.J."/>
            <person name="De Goeij J.M."/>
            <person name="Aranda M."/>
            <person name="Bell S.C."/>
            <person name="Webster N.S."/>
        </authorList>
    </citation>
    <scope>NUCLEOTIDE SEQUENCE</scope>
    <source>
        <strain evidence="2">SB0662_bin_9</strain>
    </source>
</reference>
<feature type="compositionally biased region" description="Polar residues" evidence="1">
    <location>
        <begin position="164"/>
        <end position="183"/>
    </location>
</feature>
<sequence length="509" mass="57420">MPNGGSDCCGTCWFNRSNGGKRGSINFNHTIPSFCEIRDLAISDPFYTYCANHPHHRPNRDAIPIGSVYVGDADGVRTFWQPSPDTEEIRQHLLDIVRSPKEHTDGYPFFSSSPLEKAIRQLVDFDDPRVVDALEDLAQRNEVKEVRSDILDLIKTVRQELDQSVGSMSGTNGQGRGSTMSENSRMDEADAVTTAEAAGTMGNEQQSITFGELTEVDIRKAWPHEAHDFTPWLAENLERLSEVIGIHLEAETIEAQVGEFRGDILATGPEGQSVLIENQLEWSDHTHLGQIMTYLAGLNAQVVVWIARDFAEPHVSAIQWLNRHTENEFAFFALKLRVVRIANSPLVPIFEVIAKPNNWERQVRDERTGSRTENVKRYREFWTHYARRYPGDGIKANHGLANAWVRPRNEAPAISLAFSYASGYAGIFFTTQRDFSRDALKEWRGKHRQIISDKLGGGENWKSFDTHNRENWDAICDWLHEKLGQRLAIIEEAGQTSRMKASSPSASAS</sequence>
<proteinExistence type="predicted"/>
<accession>A0A6B1DS10</accession>
<dbReference type="AlphaFoldDB" id="A0A6B1DS10"/>
<evidence type="ECO:0000256" key="1">
    <source>
        <dbReference type="SAM" id="MobiDB-lite"/>
    </source>
</evidence>
<dbReference type="InterPro" id="IPR011856">
    <property type="entry name" value="tRNA_endonuc-like_dom_sf"/>
</dbReference>
<dbReference type="GO" id="GO:0003676">
    <property type="term" value="F:nucleic acid binding"/>
    <property type="evidence" value="ECO:0007669"/>
    <property type="project" value="InterPro"/>
</dbReference>